<comment type="caution">
    <text evidence="4">The sequence shown here is derived from an EMBL/GenBank/DDBJ whole genome shotgun (WGS) entry which is preliminary data.</text>
</comment>
<evidence type="ECO:0000256" key="2">
    <source>
        <dbReference type="ARBA" id="ARBA00022917"/>
    </source>
</evidence>
<accession>A0A2M7B7H6</accession>
<dbReference type="PANTHER" id="PTHR20982:SF3">
    <property type="entry name" value="MITOCHONDRIAL RIBOSOME RECYCLING FACTOR PSEUDO 1"/>
    <property type="match status" value="1"/>
</dbReference>
<reference evidence="5" key="1">
    <citation type="submission" date="2017-09" db="EMBL/GenBank/DDBJ databases">
        <title>Depth-based differentiation of microbial function through sediment-hosted aquifers and enrichment of novel symbionts in the deep terrestrial subsurface.</title>
        <authorList>
            <person name="Probst A.J."/>
            <person name="Ladd B."/>
            <person name="Jarett J.K."/>
            <person name="Geller-Mcgrath D.E."/>
            <person name="Sieber C.M.K."/>
            <person name="Emerson J.B."/>
            <person name="Anantharaman K."/>
            <person name="Thomas B.C."/>
            <person name="Malmstrom R."/>
            <person name="Stieglmeier M."/>
            <person name="Klingl A."/>
            <person name="Woyke T."/>
            <person name="Ryan C.M."/>
            <person name="Banfield J.F."/>
        </authorList>
    </citation>
    <scope>NUCLEOTIDE SEQUENCE [LARGE SCALE GENOMIC DNA]</scope>
</reference>
<proteinExistence type="inferred from homology"/>
<dbReference type="AlphaFoldDB" id="A0A2M7B7H6"/>
<dbReference type="PANTHER" id="PTHR20982">
    <property type="entry name" value="RIBOSOME RECYCLING FACTOR"/>
    <property type="match status" value="1"/>
</dbReference>
<dbReference type="NCBIfam" id="TIGR00496">
    <property type="entry name" value="frr"/>
    <property type="match status" value="1"/>
</dbReference>
<dbReference type="Gene3D" id="1.10.132.20">
    <property type="entry name" value="Ribosome-recycling factor"/>
    <property type="match status" value="1"/>
</dbReference>
<dbReference type="InterPro" id="IPR023584">
    <property type="entry name" value="Ribosome_recyc_fac_dom"/>
</dbReference>
<sequence length="188" mass="21435">MGELVSNNLKDKLENKIRAITEGFKQELSVIRSNRPTPKMVENIKVDYLGQKLSIKQLASIGILPPSTIELNVWDSSVISAISKVIESANLGVSVVTEGKSIRVNLPLLSEERRKELIKTVKKEAEKTRIYLRTIRDEFNKKINSQFENKEISEDQKFKLKEKVQKAIDDANKEIESLNENKIKEISI</sequence>
<evidence type="ECO:0000256" key="1">
    <source>
        <dbReference type="ARBA" id="ARBA00005912"/>
    </source>
</evidence>
<comment type="similarity">
    <text evidence="1">Belongs to the RRF family.</text>
</comment>
<dbReference type="Proteomes" id="UP000230131">
    <property type="component" value="Unassembled WGS sequence"/>
</dbReference>
<dbReference type="GO" id="GO:0043023">
    <property type="term" value="F:ribosomal large subunit binding"/>
    <property type="evidence" value="ECO:0007669"/>
    <property type="project" value="TreeGrafter"/>
</dbReference>
<dbReference type="Gene3D" id="3.30.1360.40">
    <property type="match status" value="1"/>
</dbReference>
<organism evidence="4 5">
    <name type="scientific">Candidatus Wolfebacteria bacterium CG03_land_8_20_14_0_80_36_15</name>
    <dbReference type="NCBI Taxonomy" id="1975067"/>
    <lineage>
        <taxon>Bacteria</taxon>
        <taxon>Candidatus Wolfeibacteriota</taxon>
    </lineage>
</organism>
<dbReference type="SUPFAM" id="SSF55194">
    <property type="entry name" value="Ribosome recycling factor, RRF"/>
    <property type="match status" value="1"/>
</dbReference>
<evidence type="ECO:0000313" key="5">
    <source>
        <dbReference type="Proteomes" id="UP000230131"/>
    </source>
</evidence>
<dbReference type="Pfam" id="PF01765">
    <property type="entry name" value="RRF"/>
    <property type="match status" value="1"/>
</dbReference>
<dbReference type="EMBL" id="PEVH01000052">
    <property type="protein sequence ID" value="PIU99076.1"/>
    <property type="molecule type" value="Genomic_DNA"/>
</dbReference>
<feature type="domain" description="Ribosome recycling factor" evidence="3">
    <location>
        <begin position="24"/>
        <end position="186"/>
    </location>
</feature>
<dbReference type="InterPro" id="IPR002661">
    <property type="entry name" value="Ribosome_recyc_fac"/>
</dbReference>
<dbReference type="FunFam" id="3.30.1360.40:FF:000001">
    <property type="entry name" value="Ribosome-recycling factor"/>
    <property type="match status" value="1"/>
</dbReference>
<gene>
    <name evidence="4" type="ORF">COS59_01675</name>
</gene>
<dbReference type="InterPro" id="IPR036191">
    <property type="entry name" value="RRF_sf"/>
</dbReference>
<protein>
    <submittedName>
        <fullName evidence="4">Ribosome recycling factor</fullName>
    </submittedName>
</protein>
<name>A0A2M7B7H6_9BACT</name>
<evidence type="ECO:0000259" key="3">
    <source>
        <dbReference type="Pfam" id="PF01765"/>
    </source>
</evidence>
<dbReference type="GO" id="GO:0006412">
    <property type="term" value="P:translation"/>
    <property type="evidence" value="ECO:0007669"/>
    <property type="project" value="UniProtKB-KW"/>
</dbReference>
<evidence type="ECO:0000313" key="4">
    <source>
        <dbReference type="EMBL" id="PIU99076.1"/>
    </source>
</evidence>
<keyword evidence="2" id="KW-0648">Protein biosynthesis</keyword>